<proteinExistence type="predicted"/>
<sequence>MYWPAKEYDLLEAEIVGHLKRNDGWLDNYCRRELKKAEYLYELGLRLKKIDWAKRTSQEMKKVLDDLLNKYRDVACPWYAQYSIDVYYEDILEEQLLKYIKADHPDFRKFVLVFTDPQEETDVAGERWRLMKLAKKFKENKEKLNQLSKIYH</sequence>
<dbReference type="STRING" id="1798561.A3B87_00465"/>
<protein>
    <submittedName>
        <fullName evidence="1">Uncharacterized protein</fullName>
    </submittedName>
</protein>
<evidence type="ECO:0000313" key="1">
    <source>
        <dbReference type="EMBL" id="OGG87578.1"/>
    </source>
</evidence>
<dbReference type="Proteomes" id="UP000179136">
    <property type="component" value="Unassembled WGS sequence"/>
</dbReference>
<accession>A0A1F6FP05</accession>
<reference evidence="1 2" key="1">
    <citation type="journal article" date="2016" name="Nat. Commun.">
        <title>Thousands of microbial genomes shed light on interconnected biogeochemical processes in an aquifer system.</title>
        <authorList>
            <person name="Anantharaman K."/>
            <person name="Brown C.T."/>
            <person name="Hug L.A."/>
            <person name="Sharon I."/>
            <person name="Castelle C.J."/>
            <person name="Probst A.J."/>
            <person name="Thomas B.C."/>
            <person name="Singh A."/>
            <person name="Wilkins M.J."/>
            <person name="Karaoz U."/>
            <person name="Brodie E.L."/>
            <person name="Williams K.H."/>
            <person name="Hubbard S.S."/>
            <person name="Banfield J.F."/>
        </authorList>
    </citation>
    <scope>NUCLEOTIDE SEQUENCE [LARGE SCALE GENOMIC DNA]</scope>
</reference>
<gene>
    <name evidence="1" type="ORF">A3B87_00465</name>
</gene>
<evidence type="ECO:0000313" key="2">
    <source>
        <dbReference type="Proteomes" id="UP000179136"/>
    </source>
</evidence>
<comment type="caution">
    <text evidence="1">The sequence shown here is derived from an EMBL/GenBank/DDBJ whole genome shotgun (WGS) entry which is preliminary data.</text>
</comment>
<name>A0A1F6FP05_9BACT</name>
<dbReference type="EMBL" id="MFMW01000005">
    <property type="protein sequence ID" value="OGG87578.1"/>
    <property type="molecule type" value="Genomic_DNA"/>
</dbReference>
<organism evidence="1 2">
    <name type="scientific">Candidatus Kuenenbacteria bacterium RIFCSPHIGHO2_02_FULL_39_13</name>
    <dbReference type="NCBI Taxonomy" id="1798561"/>
    <lineage>
        <taxon>Bacteria</taxon>
        <taxon>Candidatus Kueneniibacteriota</taxon>
    </lineage>
</organism>
<dbReference type="AlphaFoldDB" id="A0A1F6FP05"/>